<evidence type="ECO:0000256" key="3">
    <source>
        <dbReference type="ARBA" id="ARBA00022804"/>
    </source>
</evidence>
<feature type="compositionally biased region" description="Polar residues" evidence="8">
    <location>
        <begin position="1"/>
        <end position="14"/>
    </location>
</feature>
<accession>A0A514CZC0</accession>
<comment type="subcellular location">
    <subcellularLocation>
        <location evidence="1">Virion</location>
    </subcellularLocation>
</comment>
<evidence type="ECO:0000256" key="2">
    <source>
        <dbReference type="ARBA" id="ARBA00022581"/>
    </source>
</evidence>
<organism evidence="9">
    <name type="scientific">Leviviridae sp</name>
    <dbReference type="NCBI Taxonomy" id="2027243"/>
    <lineage>
        <taxon>Viruses</taxon>
        <taxon>Riboviria</taxon>
        <taxon>Orthornavirae</taxon>
        <taxon>Lenarviricota</taxon>
        <taxon>Leviviricetes</taxon>
        <taxon>Norzivirales</taxon>
        <taxon>Fiersviridae</taxon>
    </lineage>
</organism>
<dbReference type="Pfam" id="PF03863">
    <property type="entry name" value="Phage_mat-A"/>
    <property type="match status" value="1"/>
</dbReference>
<keyword evidence="4" id="KW-0946">Virion</keyword>
<dbReference type="EMBL" id="MN032862">
    <property type="protein sequence ID" value="QDH86706.1"/>
    <property type="molecule type" value="Genomic_RNA"/>
</dbReference>
<protein>
    <recommendedName>
        <fullName evidence="10">Maturation</fullName>
    </recommendedName>
</protein>
<keyword evidence="5" id="KW-1175">Viral attachment to host cell pilus</keyword>
<evidence type="ECO:0008006" key="10">
    <source>
        <dbReference type="Google" id="ProtNLM"/>
    </source>
</evidence>
<dbReference type="GO" id="GO:0039666">
    <property type="term" value="P:virion attachment to host cell pilus"/>
    <property type="evidence" value="ECO:0007669"/>
    <property type="project" value="UniProtKB-KW"/>
</dbReference>
<evidence type="ECO:0000256" key="7">
    <source>
        <dbReference type="ARBA" id="ARBA00035110"/>
    </source>
</evidence>
<feature type="compositionally biased region" description="Polar residues" evidence="8">
    <location>
        <begin position="21"/>
        <end position="56"/>
    </location>
</feature>
<evidence type="ECO:0000256" key="4">
    <source>
        <dbReference type="ARBA" id="ARBA00022844"/>
    </source>
</evidence>
<keyword evidence="2" id="KW-0945">Host-virus interaction</keyword>
<comment type="similarity">
    <text evidence="7">Belongs to the Leviviricetes maturation protein family.</text>
</comment>
<feature type="region of interest" description="Disordered" evidence="8">
    <location>
        <begin position="1"/>
        <end position="61"/>
    </location>
</feature>
<sequence length="408" mass="45932">MTTPAVNINDQTSYPGERTTWDATNKQWRTPTVTSTKVSSIHQESRPASASHSIQSDGYRPPGSWSHSYTFVNPNPLGNQVEYWISSNPNDKTLVTNTACFNGTSYGLPDFPIYLESVALYRALDQLKNQRWNVSQLFVEREKAIKTATSAVKTAGKKIKAFKQQFPNDWRQLAYNTGRNLSRVSPRFLELVYGLVPLLTTAYGACQDLHDREKNAAKPYRASVVGRSVAIQDINWQKTLADTAYGGYEVQGKVEHRCLIHLEYTLDSPNLALASHLGITNPLVVLWNVEPWTYVIDWFLPVSKYLSALDADLGFTWKSGTVTHWSKLELNGDRIVPFGSIGNGYVIPHALVPYRERRFTLDRQVYVIAPKIPLPQWKNPASALHFAEAIALAQGNFFRVLDSLAKRV</sequence>
<keyword evidence="3" id="KW-1161">Viral attachment to host cell</keyword>
<proteinExistence type="inferred from homology"/>
<reference evidence="9" key="1">
    <citation type="submission" date="2019-05" db="EMBL/GenBank/DDBJ databases">
        <title>Metatranscriptomic reconstruction reveals RNA viruses with the potential to shape carbon cycling in soil.</title>
        <authorList>
            <person name="Starr E.P."/>
            <person name="Nuccio E."/>
            <person name="Pett-Ridge J."/>
            <person name="Banfield J.F."/>
            <person name="Firestone M.K."/>
        </authorList>
    </citation>
    <scope>NUCLEOTIDE SEQUENCE</scope>
    <source>
        <strain evidence="9">H3_Bulk_Litter_17_scaffold_1344</strain>
    </source>
</reference>
<dbReference type="GO" id="GO:0044423">
    <property type="term" value="C:virion component"/>
    <property type="evidence" value="ECO:0007669"/>
    <property type="project" value="UniProtKB-KW"/>
</dbReference>
<evidence type="ECO:0000256" key="6">
    <source>
        <dbReference type="ARBA" id="ARBA00023296"/>
    </source>
</evidence>
<evidence type="ECO:0000256" key="8">
    <source>
        <dbReference type="SAM" id="MobiDB-lite"/>
    </source>
</evidence>
<dbReference type="InterPro" id="IPR005563">
    <property type="entry name" value="A_protein"/>
</dbReference>
<keyword evidence="6" id="KW-1160">Virus entry into host cell</keyword>
<gene>
    <name evidence="9" type="ORF">H3BulkLitter171344_000003</name>
</gene>
<evidence type="ECO:0000256" key="1">
    <source>
        <dbReference type="ARBA" id="ARBA00004328"/>
    </source>
</evidence>
<name>A0A514CZC0_9VIRU</name>
<evidence type="ECO:0000313" key="9">
    <source>
        <dbReference type="EMBL" id="QDH86706.1"/>
    </source>
</evidence>
<evidence type="ECO:0000256" key="5">
    <source>
        <dbReference type="ARBA" id="ARBA00023104"/>
    </source>
</evidence>